<dbReference type="RefSeq" id="WP_094301847.1">
    <property type="nucleotide sequence ID" value="NZ_NOWT01000002.1"/>
</dbReference>
<dbReference type="Proteomes" id="UP000215367">
    <property type="component" value="Unassembled WGS sequence"/>
</dbReference>
<evidence type="ECO:0000313" key="1">
    <source>
        <dbReference type="EMBL" id="OYD85788.1"/>
    </source>
</evidence>
<dbReference type="AlphaFoldDB" id="A0A235HIW9"/>
<comment type="caution">
    <text evidence="1">The sequence shown here is derived from an EMBL/GenBank/DDBJ whole genome shotgun (WGS) entry which is preliminary data.</text>
</comment>
<dbReference type="EMBL" id="NOWT01000002">
    <property type="protein sequence ID" value="OYD85788.1"/>
    <property type="molecule type" value="Genomic_DNA"/>
</dbReference>
<organism evidence="1 2">
    <name type="scientific">Azospirillum brasilense</name>
    <dbReference type="NCBI Taxonomy" id="192"/>
    <lineage>
        <taxon>Bacteria</taxon>
        <taxon>Pseudomonadati</taxon>
        <taxon>Pseudomonadota</taxon>
        <taxon>Alphaproteobacteria</taxon>
        <taxon>Rhodospirillales</taxon>
        <taxon>Azospirillaceae</taxon>
        <taxon>Azospirillum</taxon>
    </lineage>
</organism>
<accession>A0A235HIW9</accession>
<protein>
    <submittedName>
        <fullName evidence="1">Uncharacterized protein</fullName>
    </submittedName>
</protein>
<evidence type="ECO:0000313" key="2">
    <source>
        <dbReference type="Proteomes" id="UP000215367"/>
    </source>
</evidence>
<name>A0A235HIW9_AZOBR</name>
<gene>
    <name evidence="1" type="ORF">CHT98_03265</name>
</gene>
<reference evidence="1 2" key="1">
    <citation type="submission" date="2017-07" db="EMBL/GenBank/DDBJ databases">
        <title>Whole genome sequence of Azospirillum brasilense 2A1, a potential biofertilizer strain.</title>
        <authorList>
            <person name="Fontana C.A."/>
            <person name="Toffoli L.M."/>
            <person name="Salazar S.M."/>
            <person name="Puglisi E."/>
            <person name="Pedraza R."/>
            <person name="Bassi D."/>
            <person name="Cocconcelli P.S."/>
        </authorList>
    </citation>
    <scope>NUCLEOTIDE SEQUENCE [LARGE SCALE GENOMIC DNA]</scope>
    <source>
        <strain evidence="1 2">2A1</strain>
    </source>
</reference>
<proteinExistence type="predicted"/>
<sequence length="213" mass="23014">MRCQQLLTTIQGCIANGTTNGARAAVFAQNANIRGGWEVWLQLEIAHGFLNIAGNWTCERERPYPSTNAANPYLTYAAGGPAWGLTNNINAAARADFYLHRNAAPTDDSYIELKCINPNHATPLQDAWNRFNADVVKQQTLRGGNAGLNYVSLLATFGTFQAAEVAGPNPTLGWYWAGGRSAYVYDMANNQVTTLANVAQGGAPRFFLVAVSV</sequence>